<dbReference type="GO" id="GO:0004435">
    <property type="term" value="F:phosphatidylinositol-4,5-bisphosphate phospholipase C activity"/>
    <property type="evidence" value="ECO:0007669"/>
    <property type="project" value="UniProtKB-EC"/>
</dbReference>
<dbReference type="SUPFAM" id="SSF51695">
    <property type="entry name" value="PLC-like phosphodiesterases"/>
    <property type="match status" value="1"/>
</dbReference>
<feature type="region of interest" description="Disordered" evidence="9">
    <location>
        <begin position="398"/>
        <end position="427"/>
    </location>
</feature>
<dbReference type="EC" id="3.1.4.11" evidence="2 8"/>
<reference evidence="15" key="1">
    <citation type="submission" date="2022-11" db="UniProtKB">
        <authorList>
            <consortium name="WormBaseParasite"/>
        </authorList>
    </citation>
    <scope>IDENTIFICATION</scope>
</reference>
<accession>A0A915E7T2</accession>
<keyword evidence="5 8" id="KW-0443">Lipid metabolism</keyword>
<name>A0A915E7T2_9BILA</name>
<dbReference type="PANTHER" id="PTHR10336:SF209">
    <property type="entry name" value="PHOSPHOINOSITIDE PHOSPHOLIPASE C"/>
    <property type="match status" value="1"/>
</dbReference>
<comment type="cofactor">
    <cofactor evidence="1">
        <name>Ca(2+)</name>
        <dbReference type="ChEBI" id="CHEBI:29108"/>
    </cofactor>
</comment>
<dbReference type="InterPro" id="IPR000909">
    <property type="entry name" value="PLipase_C_PInositol-sp_X_dom"/>
</dbReference>
<comment type="catalytic activity">
    <reaction evidence="7">
        <text>a 1,2-diacyl-sn-glycero-3-phospho-(1D-myo-inositol-4,5-bisphosphate) + H2O = 1D-myo-inositol 1,4,5-trisphosphate + a 1,2-diacyl-sn-glycerol + H(+)</text>
        <dbReference type="Rhea" id="RHEA:33179"/>
        <dbReference type="ChEBI" id="CHEBI:15377"/>
        <dbReference type="ChEBI" id="CHEBI:15378"/>
        <dbReference type="ChEBI" id="CHEBI:17815"/>
        <dbReference type="ChEBI" id="CHEBI:58456"/>
        <dbReference type="ChEBI" id="CHEBI:203600"/>
        <dbReference type="EC" id="3.1.4.11"/>
    </reaction>
    <physiologicalReaction direction="left-to-right" evidence="7">
        <dbReference type="Rhea" id="RHEA:33180"/>
    </physiologicalReaction>
</comment>
<dbReference type="GO" id="GO:0035556">
    <property type="term" value="P:intracellular signal transduction"/>
    <property type="evidence" value="ECO:0007669"/>
    <property type="project" value="InterPro"/>
</dbReference>
<feature type="domain" description="EF-hand" evidence="13">
    <location>
        <begin position="87"/>
        <end position="122"/>
    </location>
</feature>
<dbReference type="Gene3D" id="1.10.238.10">
    <property type="entry name" value="EF-hand"/>
    <property type="match status" value="2"/>
</dbReference>
<dbReference type="PRINTS" id="PR00390">
    <property type="entry name" value="PHPHLIPASEC"/>
</dbReference>
<evidence type="ECO:0000259" key="13">
    <source>
        <dbReference type="PROSITE" id="PS50222"/>
    </source>
</evidence>
<organism evidence="14 15">
    <name type="scientific">Ditylenchus dipsaci</name>
    <dbReference type="NCBI Taxonomy" id="166011"/>
    <lineage>
        <taxon>Eukaryota</taxon>
        <taxon>Metazoa</taxon>
        <taxon>Ecdysozoa</taxon>
        <taxon>Nematoda</taxon>
        <taxon>Chromadorea</taxon>
        <taxon>Rhabditida</taxon>
        <taxon>Tylenchina</taxon>
        <taxon>Tylenchomorpha</taxon>
        <taxon>Sphaerularioidea</taxon>
        <taxon>Anguinidae</taxon>
        <taxon>Anguininae</taxon>
        <taxon>Ditylenchus</taxon>
    </lineage>
</organism>
<evidence type="ECO:0000259" key="11">
    <source>
        <dbReference type="PROSITE" id="PS50004"/>
    </source>
</evidence>
<dbReference type="PROSITE" id="PS50222">
    <property type="entry name" value="EF_HAND_2"/>
    <property type="match status" value="1"/>
</dbReference>
<keyword evidence="6" id="KW-0807">Transducer</keyword>
<dbReference type="CDD" id="cd08558">
    <property type="entry name" value="PI-PLCc_eukaryota"/>
    <property type="match status" value="1"/>
</dbReference>
<feature type="domain" description="PH" evidence="10">
    <location>
        <begin position="1"/>
        <end position="77"/>
    </location>
</feature>
<dbReference type="GO" id="GO:0005886">
    <property type="term" value="C:plasma membrane"/>
    <property type="evidence" value="ECO:0007669"/>
    <property type="project" value="TreeGrafter"/>
</dbReference>
<dbReference type="InterPro" id="IPR001849">
    <property type="entry name" value="PH_domain"/>
</dbReference>
<evidence type="ECO:0000256" key="6">
    <source>
        <dbReference type="ARBA" id="ARBA00023224"/>
    </source>
</evidence>
<dbReference type="PROSITE" id="PS00018">
    <property type="entry name" value="EF_HAND_1"/>
    <property type="match status" value="1"/>
</dbReference>
<evidence type="ECO:0000256" key="3">
    <source>
        <dbReference type="ARBA" id="ARBA00022837"/>
    </source>
</evidence>
<protein>
    <recommendedName>
        <fullName evidence="2 8">Phosphoinositide phospholipase C</fullName>
        <ecNumber evidence="2 8">3.1.4.11</ecNumber>
    </recommendedName>
</protein>
<dbReference type="Pfam" id="PF09279">
    <property type="entry name" value="EF-hand_like"/>
    <property type="match status" value="1"/>
</dbReference>
<keyword evidence="8" id="KW-0378">Hydrolase</keyword>
<dbReference type="Pfam" id="PF00387">
    <property type="entry name" value="PI-PLC-Y"/>
    <property type="match status" value="1"/>
</dbReference>
<evidence type="ECO:0000313" key="15">
    <source>
        <dbReference type="WBParaSite" id="jg3253.2"/>
    </source>
</evidence>
<dbReference type="SUPFAM" id="SSF49562">
    <property type="entry name" value="C2 domain (Calcium/lipid-binding domain, CaLB)"/>
    <property type="match status" value="1"/>
</dbReference>
<feature type="domain" description="PI-PLC Y-box" evidence="12">
    <location>
        <begin position="444"/>
        <end position="529"/>
    </location>
</feature>
<dbReference type="Gene3D" id="2.60.40.150">
    <property type="entry name" value="C2 domain"/>
    <property type="match status" value="1"/>
</dbReference>
<evidence type="ECO:0000256" key="2">
    <source>
        <dbReference type="ARBA" id="ARBA00012368"/>
    </source>
</evidence>
<dbReference type="InterPro" id="IPR018247">
    <property type="entry name" value="EF_Hand_1_Ca_BS"/>
</dbReference>
<dbReference type="WBParaSite" id="jg3253.2">
    <property type="protein sequence ID" value="jg3253.2"/>
    <property type="gene ID" value="jg3253"/>
</dbReference>
<dbReference type="InterPro" id="IPR035892">
    <property type="entry name" value="C2_domain_sf"/>
</dbReference>
<evidence type="ECO:0000313" key="14">
    <source>
        <dbReference type="Proteomes" id="UP000887574"/>
    </source>
</evidence>
<dbReference type="CDD" id="cd00275">
    <property type="entry name" value="C2_PLC_like"/>
    <property type="match status" value="1"/>
</dbReference>
<evidence type="ECO:0000256" key="8">
    <source>
        <dbReference type="RuleBase" id="RU361133"/>
    </source>
</evidence>
<keyword evidence="4 8" id="KW-0442">Lipid degradation</keyword>
<dbReference type="InterPro" id="IPR001711">
    <property type="entry name" value="PLipase_C_Pinositol-sp_Y"/>
</dbReference>
<evidence type="ECO:0000259" key="10">
    <source>
        <dbReference type="PROSITE" id="PS50003"/>
    </source>
</evidence>
<dbReference type="Pfam" id="PF00388">
    <property type="entry name" value="PI-PLC-X"/>
    <property type="match status" value="1"/>
</dbReference>
<evidence type="ECO:0000256" key="9">
    <source>
        <dbReference type="SAM" id="MobiDB-lite"/>
    </source>
</evidence>
<dbReference type="InterPro" id="IPR017946">
    <property type="entry name" value="PLC-like_Pdiesterase_TIM-brl"/>
</dbReference>
<dbReference type="GO" id="GO:0016042">
    <property type="term" value="P:lipid catabolic process"/>
    <property type="evidence" value="ECO:0007669"/>
    <property type="project" value="UniProtKB-KW"/>
</dbReference>
<evidence type="ECO:0000256" key="4">
    <source>
        <dbReference type="ARBA" id="ARBA00022963"/>
    </source>
</evidence>
<evidence type="ECO:0000256" key="5">
    <source>
        <dbReference type="ARBA" id="ARBA00023098"/>
    </source>
</evidence>
<dbReference type="InterPro" id="IPR011992">
    <property type="entry name" value="EF-hand-dom_pair"/>
</dbReference>
<proteinExistence type="predicted"/>
<dbReference type="PROSITE" id="PS50003">
    <property type="entry name" value="PH_DOMAIN"/>
    <property type="match status" value="1"/>
</dbReference>
<dbReference type="PROSITE" id="PS50007">
    <property type="entry name" value="PIPLC_X_DOMAIN"/>
    <property type="match status" value="1"/>
</dbReference>
<dbReference type="Pfam" id="PF00168">
    <property type="entry name" value="C2"/>
    <property type="match status" value="1"/>
</dbReference>
<dbReference type="Gene3D" id="3.20.20.190">
    <property type="entry name" value="Phosphatidylinositol (PI) phosphodiesterase"/>
    <property type="match status" value="1"/>
</dbReference>
<evidence type="ECO:0000259" key="12">
    <source>
        <dbReference type="PROSITE" id="PS50008"/>
    </source>
</evidence>
<sequence length="664" mass="74998">MKRPISTIEYSKSSEFNLLEMDSESFKALQIPRSCTRVPLFFIIYKHPRFVCKSVDFVAKDEATASNWINALRKVMLQSSKNPMAFNEKIWILENFRRADLDRNGEIAFDELWRLLRKLNLQLSLPYVQLLFKEAINKKNSSREALNEEEFIHLFEVLTDLPEYRNALRLSSPQSEEFLDVPSLQEFLTQEQGFNSLDAKKVEAIIDFCETGDTTNNKKLTVNGFRRLLQSRWGNILKEDHESVFQDMNQPLPNYFINSSHNTYLTGLQVRGNATVEGYIGALRKGARLLELDVFDGENGEPAITHKRTFISSISLRNTLKAIAQYAFQVNPYPVILTLENHVGLVQQRVMVDIFQDILGDKLYIPPENAASKPLPSPNQLKNKILLRGKTSAILAATTPAISDNTKDDDDPESPDEKKSPRSPIDPSFGKSILKMFFLFSSPSLSESKVLTCLAAGSSIMAYTATRIIKSYPKGIRQDSSNMNPVPSWLCGIQSVAMNMQTASEEMDLVKGLFTVNGNVGYVLKPKVLLDGIDPRHKIGKVETMLQLGVICGQYFPNHFEIFGIPADEMKKRTRAVKDNGFNPVWNENFSFPLHCPEIAVIRFEIKDFDSTSSNDFIGEFSVPVSSVRPGYSHIRLNTGFEHAPDDAASIFIRIAFDDTSKIS</sequence>
<dbReference type="InterPro" id="IPR001192">
    <property type="entry name" value="PI-PLC_fam"/>
</dbReference>
<keyword evidence="14" id="KW-1185">Reference proteome</keyword>
<dbReference type="SUPFAM" id="SSF47473">
    <property type="entry name" value="EF-hand"/>
    <property type="match status" value="1"/>
</dbReference>
<dbReference type="SMART" id="SM00149">
    <property type="entry name" value="PLCYc"/>
    <property type="match status" value="1"/>
</dbReference>
<dbReference type="PANTHER" id="PTHR10336">
    <property type="entry name" value="PHOSPHOINOSITIDE-SPECIFIC PHOSPHOLIPASE C FAMILY PROTEIN"/>
    <property type="match status" value="1"/>
</dbReference>
<feature type="domain" description="C2" evidence="11">
    <location>
        <begin position="495"/>
        <end position="639"/>
    </location>
</feature>
<dbReference type="PROSITE" id="PS50004">
    <property type="entry name" value="C2"/>
    <property type="match status" value="1"/>
</dbReference>
<evidence type="ECO:0000256" key="1">
    <source>
        <dbReference type="ARBA" id="ARBA00001913"/>
    </source>
</evidence>
<keyword evidence="3" id="KW-0106">Calcium</keyword>
<evidence type="ECO:0000256" key="7">
    <source>
        <dbReference type="ARBA" id="ARBA00023674"/>
    </source>
</evidence>
<dbReference type="InterPro" id="IPR000008">
    <property type="entry name" value="C2_dom"/>
</dbReference>
<dbReference type="SMART" id="SM00239">
    <property type="entry name" value="C2"/>
    <property type="match status" value="1"/>
</dbReference>
<dbReference type="GO" id="GO:0005509">
    <property type="term" value="F:calcium ion binding"/>
    <property type="evidence" value="ECO:0007669"/>
    <property type="project" value="InterPro"/>
</dbReference>
<dbReference type="AlphaFoldDB" id="A0A915E7T2"/>
<dbReference type="SMART" id="SM00148">
    <property type="entry name" value="PLCXc"/>
    <property type="match status" value="1"/>
</dbReference>
<dbReference type="InterPro" id="IPR015359">
    <property type="entry name" value="PLC_EF-hand-like"/>
</dbReference>
<dbReference type="PROSITE" id="PS50008">
    <property type="entry name" value="PIPLC_Y_DOMAIN"/>
    <property type="match status" value="1"/>
</dbReference>
<dbReference type="Proteomes" id="UP000887574">
    <property type="component" value="Unplaced"/>
</dbReference>
<dbReference type="InterPro" id="IPR002048">
    <property type="entry name" value="EF_hand_dom"/>
</dbReference>